<comment type="similarity">
    <text evidence="1">Belongs to the peptidase C14B family.</text>
</comment>
<accession>A0A812T134</accession>
<evidence type="ECO:0000256" key="1">
    <source>
        <dbReference type="ARBA" id="ARBA00009005"/>
    </source>
</evidence>
<sequence length="526" mass="55878">MSSHSIPAVTGVVVRSPSVLPPQAASQARVQLPGKRKSLLVGINYFGTEAELSGCIADVKRMRPFLEQLGFPSDEGCQMVLLDEPGWPRYRRPTLSNMRQAIKWLVHDVQTGDALFFHYSGHGGREPSYTGADGYVETLCPEDYDEEGMLLDTELFETLVRPLPSGCRLTCLMDCCHSGGVLNLPYLFTGTQANLQQALAGKAVSLALSKDWLRDLQSMRSGNPAGLLEDAASMGLGLWGLWKQHQASKGSNEAGFSTDEADNVGLAVGEVVAITGCRSDQTSADVGNVQAQFHVQPSRRSLLMGHRRSSTGPAGGALTSVFMESLQDPSAASFSYLSLLERIRARLEEEDFEQVPQLATSLLIELSQPFSLTTISLPAPPETRCGVGMGDSAGSSALLAGFLGSMAAAPNGANMLRGAQGQNGSAPYAALLDGLSSGGLGFGAGHIFAALHSTASQHDDHSYARELGQRNSLDSVGESSMASRPSGCDEDEELDEESGESGESQESGEFDVEDMVDVMDAVFGDD</sequence>
<dbReference type="InterPro" id="IPR011600">
    <property type="entry name" value="Pept_C14_caspase"/>
</dbReference>
<gene>
    <name evidence="4" type="primary">MCA1</name>
    <name evidence="4" type="ORF">SPIL2461_LOCUS13304</name>
</gene>
<feature type="region of interest" description="Disordered" evidence="2">
    <location>
        <begin position="471"/>
        <end position="526"/>
    </location>
</feature>
<organism evidence="4 5">
    <name type="scientific">Symbiodinium pilosum</name>
    <name type="common">Dinoflagellate</name>
    <dbReference type="NCBI Taxonomy" id="2952"/>
    <lineage>
        <taxon>Eukaryota</taxon>
        <taxon>Sar</taxon>
        <taxon>Alveolata</taxon>
        <taxon>Dinophyceae</taxon>
        <taxon>Suessiales</taxon>
        <taxon>Symbiodiniaceae</taxon>
        <taxon>Symbiodinium</taxon>
    </lineage>
</organism>
<dbReference type="Gene3D" id="3.40.50.12660">
    <property type="match status" value="2"/>
</dbReference>
<dbReference type="SUPFAM" id="SSF52129">
    <property type="entry name" value="Caspase-like"/>
    <property type="match status" value="1"/>
</dbReference>
<dbReference type="InterPro" id="IPR029030">
    <property type="entry name" value="Caspase-like_dom_sf"/>
</dbReference>
<dbReference type="InterPro" id="IPR050452">
    <property type="entry name" value="Metacaspase"/>
</dbReference>
<dbReference type="GO" id="GO:0006508">
    <property type="term" value="P:proteolysis"/>
    <property type="evidence" value="ECO:0007669"/>
    <property type="project" value="InterPro"/>
</dbReference>
<evidence type="ECO:0000256" key="2">
    <source>
        <dbReference type="SAM" id="MobiDB-lite"/>
    </source>
</evidence>
<evidence type="ECO:0000313" key="4">
    <source>
        <dbReference type="EMBL" id="CAE7511239.1"/>
    </source>
</evidence>
<feature type="compositionally biased region" description="Acidic residues" evidence="2">
    <location>
        <begin position="488"/>
        <end position="500"/>
    </location>
</feature>
<evidence type="ECO:0000259" key="3">
    <source>
        <dbReference type="Pfam" id="PF00656"/>
    </source>
</evidence>
<dbReference type="GO" id="GO:0005737">
    <property type="term" value="C:cytoplasm"/>
    <property type="evidence" value="ECO:0007669"/>
    <property type="project" value="TreeGrafter"/>
</dbReference>
<dbReference type="PANTHER" id="PTHR48104:SF30">
    <property type="entry name" value="METACASPASE-1"/>
    <property type="match status" value="1"/>
</dbReference>
<dbReference type="Proteomes" id="UP000649617">
    <property type="component" value="Unassembled WGS sequence"/>
</dbReference>
<dbReference type="GO" id="GO:0004197">
    <property type="term" value="F:cysteine-type endopeptidase activity"/>
    <property type="evidence" value="ECO:0007669"/>
    <property type="project" value="InterPro"/>
</dbReference>
<dbReference type="OrthoDB" id="3223806at2759"/>
<reference evidence="4" key="1">
    <citation type="submission" date="2021-02" db="EMBL/GenBank/DDBJ databases">
        <authorList>
            <person name="Dougan E. K."/>
            <person name="Rhodes N."/>
            <person name="Thang M."/>
            <person name="Chan C."/>
        </authorList>
    </citation>
    <scope>NUCLEOTIDE SEQUENCE</scope>
</reference>
<feature type="compositionally biased region" description="Acidic residues" evidence="2">
    <location>
        <begin position="506"/>
        <end position="526"/>
    </location>
</feature>
<dbReference type="PANTHER" id="PTHR48104">
    <property type="entry name" value="METACASPASE-4"/>
    <property type="match status" value="1"/>
</dbReference>
<dbReference type="Pfam" id="PF00656">
    <property type="entry name" value="Peptidase_C14"/>
    <property type="match status" value="1"/>
</dbReference>
<dbReference type="AlphaFoldDB" id="A0A812T134"/>
<name>A0A812T134_SYMPI</name>
<proteinExistence type="inferred from homology"/>
<comment type="caution">
    <text evidence="4">The sequence shown here is derived from an EMBL/GenBank/DDBJ whole genome shotgun (WGS) entry which is preliminary data.</text>
</comment>
<feature type="domain" description="Peptidase C14 caspase" evidence="3">
    <location>
        <begin position="36"/>
        <end position="361"/>
    </location>
</feature>
<protein>
    <submittedName>
        <fullName evidence="4">MCA1 protein</fullName>
    </submittedName>
</protein>
<feature type="compositionally biased region" description="Polar residues" evidence="2">
    <location>
        <begin position="471"/>
        <end position="483"/>
    </location>
</feature>
<evidence type="ECO:0000313" key="5">
    <source>
        <dbReference type="Proteomes" id="UP000649617"/>
    </source>
</evidence>
<keyword evidence="5" id="KW-1185">Reference proteome</keyword>
<dbReference type="EMBL" id="CAJNIZ010028846">
    <property type="protein sequence ID" value="CAE7511239.1"/>
    <property type="molecule type" value="Genomic_DNA"/>
</dbReference>